<keyword evidence="1 3" id="KW-0378">Hydrolase</keyword>
<dbReference type="SUPFAM" id="SSF52499">
    <property type="entry name" value="Isochorismatase-like hydrolases"/>
    <property type="match status" value="1"/>
</dbReference>
<dbReference type="PANTHER" id="PTHR43540">
    <property type="entry name" value="PEROXYUREIDOACRYLATE/UREIDOACRYLATE AMIDOHYDROLASE-RELATED"/>
    <property type="match status" value="1"/>
</dbReference>
<evidence type="ECO:0000313" key="4">
    <source>
        <dbReference type="Proteomes" id="UP001317822"/>
    </source>
</evidence>
<reference evidence="3 4" key="1">
    <citation type="journal article" date="2023" name="Int. J. Syst. Evol. Microbiol.">
        <title>Physiological and genomic analyses of cobalamin (vitamin B12)-auxotrophy of Lysobacter auxotrophicus sp. nov., a methionine-auxotrophic chitinolytic bacterium isolated from chitin-treated soil.</title>
        <authorList>
            <person name="Saito A."/>
            <person name="Dohra H."/>
            <person name="Hamada M."/>
            <person name="Moriuchi R."/>
            <person name="Kotsuchibashi Y."/>
            <person name="Mori K."/>
        </authorList>
    </citation>
    <scope>NUCLEOTIDE SEQUENCE [LARGE SCALE GENOMIC DNA]</scope>
    <source>
        <strain evidence="3 4">5-21a</strain>
    </source>
</reference>
<dbReference type="InterPro" id="IPR036380">
    <property type="entry name" value="Isochorismatase-like_sf"/>
</dbReference>
<keyword evidence="4" id="KW-1185">Reference proteome</keyword>
<accession>A0ABN6UPE1</accession>
<organism evidence="3 4">
    <name type="scientific">Lysobacter auxotrophicus</name>
    <dbReference type="NCBI Taxonomy" id="2992573"/>
    <lineage>
        <taxon>Bacteria</taxon>
        <taxon>Pseudomonadati</taxon>
        <taxon>Pseudomonadota</taxon>
        <taxon>Gammaproteobacteria</taxon>
        <taxon>Lysobacterales</taxon>
        <taxon>Lysobacteraceae</taxon>
        <taxon>Lysobacter</taxon>
    </lineage>
</organism>
<dbReference type="Pfam" id="PF00857">
    <property type="entry name" value="Isochorismatase"/>
    <property type="match status" value="1"/>
</dbReference>
<evidence type="ECO:0000256" key="1">
    <source>
        <dbReference type="ARBA" id="ARBA00022801"/>
    </source>
</evidence>
<protein>
    <submittedName>
        <fullName evidence="3">Cysteine hydrolase</fullName>
    </submittedName>
</protein>
<feature type="domain" description="Isochorismatase-like" evidence="2">
    <location>
        <begin position="14"/>
        <end position="185"/>
    </location>
</feature>
<dbReference type="EMBL" id="AP027041">
    <property type="protein sequence ID" value="BDU18236.1"/>
    <property type="molecule type" value="Genomic_DNA"/>
</dbReference>
<sequence>MNAPRSPFELHARSALLPIDVQCGFDLPPWPRRNNPSMEANGLRVLDAWRRTGLPLIHVRHDSVMEGSVLAPGHPGNAHRPGFVPLEGEPLVTKSVNAAFIGTDLDLRLRRLGVDTVVLFGIATDMCVSTTARVAANLGYRTIVVGDACACFDLKDADGSVIPAEEIHRAHLATLRAEFAQVVETLDVIEALEALLASGEESMKRPG</sequence>
<dbReference type="RefSeq" id="WP_281780106.1">
    <property type="nucleotide sequence ID" value="NZ_AP027041.1"/>
</dbReference>
<dbReference type="InterPro" id="IPR000868">
    <property type="entry name" value="Isochorismatase-like_dom"/>
</dbReference>
<dbReference type="InterPro" id="IPR050272">
    <property type="entry name" value="Isochorismatase-like_hydrls"/>
</dbReference>
<dbReference type="PANTHER" id="PTHR43540:SF1">
    <property type="entry name" value="ISOCHORISMATASE HYDROLASE"/>
    <property type="match status" value="1"/>
</dbReference>
<proteinExistence type="predicted"/>
<dbReference type="Proteomes" id="UP001317822">
    <property type="component" value="Chromosome"/>
</dbReference>
<evidence type="ECO:0000313" key="3">
    <source>
        <dbReference type="EMBL" id="BDU18236.1"/>
    </source>
</evidence>
<gene>
    <name evidence="3" type="ORF">LA521A_34370</name>
</gene>
<dbReference type="CDD" id="cd01014">
    <property type="entry name" value="nicotinamidase_related"/>
    <property type="match status" value="1"/>
</dbReference>
<name>A0ABN6UPE1_9GAMM</name>
<evidence type="ECO:0000259" key="2">
    <source>
        <dbReference type="Pfam" id="PF00857"/>
    </source>
</evidence>
<dbReference type="GO" id="GO:0016787">
    <property type="term" value="F:hydrolase activity"/>
    <property type="evidence" value="ECO:0007669"/>
    <property type="project" value="UniProtKB-KW"/>
</dbReference>
<dbReference type="Gene3D" id="3.40.50.850">
    <property type="entry name" value="Isochorismatase-like"/>
    <property type="match status" value="1"/>
</dbReference>